<dbReference type="EMBL" id="LAZR01025028">
    <property type="protein sequence ID" value="KKL73223.1"/>
    <property type="molecule type" value="Genomic_DNA"/>
</dbReference>
<feature type="transmembrane region" description="Helical" evidence="1">
    <location>
        <begin position="21"/>
        <end position="40"/>
    </location>
</feature>
<name>A0A0F9EGJ8_9ZZZZ</name>
<evidence type="ECO:0000313" key="2">
    <source>
        <dbReference type="EMBL" id="KKL73223.1"/>
    </source>
</evidence>
<gene>
    <name evidence="2" type="ORF">LCGC14_2077080</name>
</gene>
<reference evidence="2" key="1">
    <citation type="journal article" date="2015" name="Nature">
        <title>Complex archaea that bridge the gap between prokaryotes and eukaryotes.</title>
        <authorList>
            <person name="Spang A."/>
            <person name="Saw J.H."/>
            <person name="Jorgensen S.L."/>
            <person name="Zaremba-Niedzwiedzka K."/>
            <person name="Martijn J."/>
            <person name="Lind A.E."/>
            <person name="van Eijk R."/>
            <person name="Schleper C."/>
            <person name="Guy L."/>
            <person name="Ettema T.J."/>
        </authorList>
    </citation>
    <scope>NUCLEOTIDE SEQUENCE</scope>
</reference>
<evidence type="ECO:0000256" key="1">
    <source>
        <dbReference type="SAM" id="Phobius"/>
    </source>
</evidence>
<comment type="caution">
    <text evidence="2">The sequence shown here is derived from an EMBL/GenBank/DDBJ whole genome shotgun (WGS) entry which is preliminary data.</text>
</comment>
<sequence>MKENIENKEKRIKMENKDGRIASITLLTCFSGLSKVSLILSEGNKNTVYKNKGMFGVYEYAKEEYNATIEILKKRKFSIIANKGVKN</sequence>
<organism evidence="2">
    <name type="scientific">marine sediment metagenome</name>
    <dbReference type="NCBI Taxonomy" id="412755"/>
    <lineage>
        <taxon>unclassified sequences</taxon>
        <taxon>metagenomes</taxon>
        <taxon>ecological metagenomes</taxon>
    </lineage>
</organism>
<keyword evidence="1" id="KW-0472">Membrane</keyword>
<protein>
    <submittedName>
        <fullName evidence="2">Uncharacterized protein</fullName>
    </submittedName>
</protein>
<keyword evidence="1" id="KW-1133">Transmembrane helix</keyword>
<dbReference type="AlphaFoldDB" id="A0A0F9EGJ8"/>
<proteinExistence type="predicted"/>
<keyword evidence="1" id="KW-0812">Transmembrane</keyword>
<accession>A0A0F9EGJ8</accession>